<keyword evidence="11" id="KW-1185">Reference proteome</keyword>
<dbReference type="OrthoDB" id="8904098at2759"/>
<evidence type="ECO:0000256" key="1">
    <source>
        <dbReference type="ARBA" id="ARBA00004141"/>
    </source>
</evidence>
<evidence type="ECO:0000256" key="8">
    <source>
        <dbReference type="SAM" id="MobiDB-lite"/>
    </source>
</evidence>
<dbReference type="InterPro" id="IPR018456">
    <property type="entry name" value="PTR2_symporter_CS"/>
</dbReference>
<reference evidence="10" key="1">
    <citation type="journal article" date="2020" name="Stud. Mycol.">
        <title>101 Dothideomycetes genomes: a test case for predicting lifestyles and emergence of pathogens.</title>
        <authorList>
            <person name="Haridas S."/>
            <person name="Albert R."/>
            <person name="Binder M."/>
            <person name="Bloem J."/>
            <person name="Labutti K."/>
            <person name="Salamov A."/>
            <person name="Andreopoulos B."/>
            <person name="Baker S."/>
            <person name="Barry K."/>
            <person name="Bills G."/>
            <person name="Bluhm B."/>
            <person name="Cannon C."/>
            <person name="Castanera R."/>
            <person name="Culley D."/>
            <person name="Daum C."/>
            <person name="Ezra D."/>
            <person name="Gonzalez J."/>
            <person name="Henrissat B."/>
            <person name="Kuo A."/>
            <person name="Liang C."/>
            <person name="Lipzen A."/>
            <person name="Lutzoni F."/>
            <person name="Magnuson J."/>
            <person name="Mondo S."/>
            <person name="Nolan M."/>
            <person name="Ohm R."/>
            <person name="Pangilinan J."/>
            <person name="Park H.-J."/>
            <person name="Ramirez L."/>
            <person name="Alfaro M."/>
            <person name="Sun H."/>
            <person name="Tritt A."/>
            <person name="Yoshinaga Y."/>
            <person name="Zwiers L.-H."/>
            <person name="Turgeon B."/>
            <person name="Goodwin S."/>
            <person name="Spatafora J."/>
            <person name="Crous P."/>
            <person name="Grigoriev I."/>
        </authorList>
    </citation>
    <scope>NUCLEOTIDE SEQUENCE</scope>
    <source>
        <strain evidence="10">CBS 130266</strain>
    </source>
</reference>
<dbReference type="InterPro" id="IPR036259">
    <property type="entry name" value="MFS_trans_sf"/>
</dbReference>
<dbReference type="Proteomes" id="UP000800235">
    <property type="component" value="Unassembled WGS sequence"/>
</dbReference>
<dbReference type="Gene3D" id="1.20.1250.20">
    <property type="entry name" value="MFS general substrate transporter like domains"/>
    <property type="match status" value="1"/>
</dbReference>
<evidence type="ECO:0000256" key="3">
    <source>
        <dbReference type="ARBA" id="ARBA00022448"/>
    </source>
</evidence>
<name>A0A9P4P012_9PEZI</name>
<proteinExistence type="inferred from homology"/>
<dbReference type="PROSITE" id="PS01023">
    <property type="entry name" value="PTR2_2"/>
    <property type="match status" value="1"/>
</dbReference>
<feature type="transmembrane region" description="Helical" evidence="9">
    <location>
        <begin position="228"/>
        <end position="249"/>
    </location>
</feature>
<dbReference type="InterPro" id="IPR000109">
    <property type="entry name" value="POT_fam"/>
</dbReference>
<evidence type="ECO:0000256" key="5">
    <source>
        <dbReference type="ARBA" id="ARBA00022989"/>
    </source>
</evidence>
<accession>A0A9P4P012</accession>
<dbReference type="GO" id="GO:0005886">
    <property type="term" value="C:plasma membrane"/>
    <property type="evidence" value="ECO:0007669"/>
    <property type="project" value="UniProtKB-ARBA"/>
</dbReference>
<evidence type="ECO:0000256" key="7">
    <source>
        <dbReference type="RuleBase" id="RU003755"/>
    </source>
</evidence>
<protein>
    <submittedName>
        <fullName evidence="10">Peptide transporter</fullName>
    </submittedName>
</protein>
<dbReference type="PANTHER" id="PTHR11654">
    <property type="entry name" value="OLIGOPEPTIDE TRANSPORTER-RELATED"/>
    <property type="match status" value="1"/>
</dbReference>
<evidence type="ECO:0000256" key="6">
    <source>
        <dbReference type="ARBA" id="ARBA00023136"/>
    </source>
</evidence>
<feature type="transmembrane region" description="Helical" evidence="9">
    <location>
        <begin position="482"/>
        <end position="504"/>
    </location>
</feature>
<dbReference type="FunFam" id="1.20.1250.20:FF:000085">
    <property type="entry name" value="MFS peptide transporter Ptr2"/>
    <property type="match status" value="1"/>
</dbReference>
<feature type="transmembrane region" description="Helical" evidence="9">
    <location>
        <begin position="200"/>
        <end position="222"/>
    </location>
</feature>
<evidence type="ECO:0000313" key="10">
    <source>
        <dbReference type="EMBL" id="KAF2434373.1"/>
    </source>
</evidence>
<feature type="transmembrane region" description="Helical" evidence="9">
    <location>
        <begin position="322"/>
        <end position="339"/>
    </location>
</feature>
<comment type="similarity">
    <text evidence="2 7">Belongs to the major facilitator superfamily. Proton-dependent oligopeptide transporter (POT/PTR) (TC 2.A.17) family.</text>
</comment>
<evidence type="ECO:0000313" key="11">
    <source>
        <dbReference type="Proteomes" id="UP000800235"/>
    </source>
</evidence>
<dbReference type="SUPFAM" id="SSF103473">
    <property type="entry name" value="MFS general substrate transporter"/>
    <property type="match status" value="1"/>
</dbReference>
<feature type="transmembrane region" description="Helical" evidence="9">
    <location>
        <begin position="116"/>
        <end position="137"/>
    </location>
</feature>
<evidence type="ECO:0000256" key="4">
    <source>
        <dbReference type="ARBA" id="ARBA00022692"/>
    </source>
</evidence>
<feature type="transmembrane region" description="Helical" evidence="9">
    <location>
        <begin position="359"/>
        <end position="383"/>
    </location>
</feature>
<dbReference type="Pfam" id="PF00854">
    <property type="entry name" value="PTR2"/>
    <property type="match status" value="1"/>
</dbReference>
<feature type="transmembrane region" description="Helical" evidence="9">
    <location>
        <begin position="395"/>
        <end position="417"/>
    </location>
</feature>
<sequence>MSEDETTSSINSEDLHDLRRVSGKISWISFTIAFVELCERFSYYGTTVVFTNFLQQPLPKGSTTGAGFNGQSGALGMGQRASTGLGTFNQFWAYLTPLFGAYIADAHLGRYKTIHVAIIVALVGHAVLTASAAPSVIVKPHSAIAAFAVGLIIFGIGTGLFKSNISPLLAEQQVDTKMRIETTAKGERVIVDPAVTTSRIFLYFYMCINVGSLTGQIAMVYAEKYVGFYLSFLLPTVLFLIAPFVLLAFKKKYILSPPTGSVLSKFFRVWTTALRENWSHNSFRGQFSWDIVRPSKIPIAERPTWMNYDDAWIEEVRRGLKACKVFLFLPLYWLAYGQMTNNLTSQAATMNLHGAPNDIIQNLNPISIVIMIPIFDFLLYPALRKAHVKFTPIKRMACGFMCASAAMVAAAIIQYYIYKLSPCGKLAATCRDADDNVRFADINVWVQAVPYVLIGISEIFTSITGLEYAFSKAPTNMRSFVMSINLLMNAFSSALAQALVALANDPLLEWNYGVVAVLAFIGGALFWFCFHKLDRDEDKWNMLQETAYMGRRASVVEPDPEREDGVVGSAHKPNGYEKSATGA</sequence>
<keyword evidence="6 9" id="KW-0472">Membrane</keyword>
<evidence type="ECO:0000256" key="9">
    <source>
        <dbReference type="SAM" id="Phobius"/>
    </source>
</evidence>
<organism evidence="10 11">
    <name type="scientific">Tothia fuscella</name>
    <dbReference type="NCBI Taxonomy" id="1048955"/>
    <lineage>
        <taxon>Eukaryota</taxon>
        <taxon>Fungi</taxon>
        <taxon>Dikarya</taxon>
        <taxon>Ascomycota</taxon>
        <taxon>Pezizomycotina</taxon>
        <taxon>Dothideomycetes</taxon>
        <taxon>Pleosporomycetidae</taxon>
        <taxon>Venturiales</taxon>
        <taxon>Cylindrosympodiaceae</taxon>
        <taxon>Tothia</taxon>
    </lineage>
</organism>
<feature type="transmembrane region" description="Helical" evidence="9">
    <location>
        <begin position="510"/>
        <end position="530"/>
    </location>
</feature>
<feature type="region of interest" description="Disordered" evidence="8">
    <location>
        <begin position="557"/>
        <end position="583"/>
    </location>
</feature>
<feature type="transmembrane region" description="Helical" evidence="9">
    <location>
        <begin position="143"/>
        <end position="161"/>
    </location>
</feature>
<gene>
    <name evidence="10" type="ORF">EJ08DRAFT_582331</name>
</gene>
<dbReference type="EMBL" id="MU007017">
    <property type="protein sequence ID" value="KAF2434373.1"/>
    <property type="molecule type" value="Genomic_DNA"/>
</dbReference>
<feature type="transmembrane region" description="Helical" evidence="9">
    <location>
        <begin position="448"/>
        <end position="470"/>
    </location>
</feature>
<comment type="caution">
    <text evidence="10">The sequence shown here is derived from an EMBL/GenBank/DDBJ whole genome shotgun (WGS) entry which is preliminary data.</text>
</comment>
<evidence type="ECO:0000256" key="2">
    <source>
        <dbReference type="ARBA" id="ARBA00005982"/>
    </source>
</evidence>
<dbReference type="GO" id="GO:0071916">
    <property type="term" value="F:dipeptide transmembrane transporter activity"/>
    <property type="evidence" value="ECO:0007669"/>
    <property type="project" value="UniProtKB-ARBA"/>
</dbReference>
<keyword evidence="4 7" id="KW-0812">Transmembrane</keyword>
<dbReference type="AlphaFoldDB" id="A0A9P4P012"/>
<comment type="subcellular location">
    <subcellularLocation>
        <location evidence="1 7">Membrane</location>
        <topology evidence="1 7">Multi-pass membrane protein</topology>
    </subcellularLocation>
</comment>
<keyword evidence="5 9" id="KW-1133">Transmembrane helix</keyword>
<keyword evidence="3 7" id="KW-0813">Transport</keyword>